<dbReference type="InterPro" id="IPR036084">
    <property type="entry name" value="Ser_inhib-like_sf"/>
</dbReference>
<dbReference type="OrthoDB" id="5912264at2759"/>
<evidence type="ECO:0000259" key="5">
    <source>
        <dbReference type="Pfam" id="PF01826"/>
    </source>
</evidence>
<dbReference type="PANTHER" id="PTHR23259">
    <property type="entry name" value="RIDDLE"/>
    <property type="match status" value="1"/>
</dbReference>
<feature type="domain" description="TIL" evidence="5">
    <location>
        <begin position="91"/>
        <end position="140"/>
    </location>
</feature>
<dbReference type="Pfam" id="PF01826">
    <property type="entry name" value="TIL"/>
    <property type="match status" value="2"/>
</dbReference>
<feature type="domain" description="TIL" evidence="5">
    <location>
        <begin position="28"/>
        <end position="77"/>
    </location>
</feature>
<dbReference type="Proteomes" id="UP000053660">
    <property type="component" value="Unassembled WGS sequence"/>
</dbReference>
<dbReference type="InterPro" id="IPR051368">
    <property type="entry name" value="SerProtInhib-TIL_Domain"/>
</dbReference>
<keyword evidence="7" id="KW-1185">Reference proteome</keyword>
<feature type="signal peptide" evidence="4">
    <location>
        <begin position="1"/>
        <end position="18"/>
    </location>
</feature>
<feature type="chain" id="PRO_5002062046" evidence="4">
    <location>
        <begin position="19"/>
        <end position="222"/>
    </location>
</feature>
<evidence type="ECO:0000256" key="4">
    <source>
        <dbReference type="SAM" id="SignalP"/>
    </source>
</evidence>
<name>A0A0B1T0C0_OESDE</name>
<dbReference type="CDD" id="cd19941">
    <property type="entry name" value="TIL"/>
    <property type="match status" value="2"/>
</dbReference>
<dbReference type="SUPFAM" id="SSF57567">
    <property type="entry name" value="Serine protease inhibitors"/>
    <property type="match status" value="3"/>
</dbReference>
<dbReference type="GO" id="GO:0004867">
    <property type="term" value="F:serine-type endopeptidase inhibitor activity"/>
    <property type="evidence" value="ECO:0007669"/>
    <property type="project" value="UniProtKB-KW"/>
</dbReference>
<evidence type="ECO:0000256" key="2">
    <source>
        <dbReference type="ARBA" id="ARBA00022900"/>
    </source>
</evidence>
<dbReference type="InterPro" id="IPR002919">
    <property type="entry name" value="TIL_dom"/>
</dbReference>
<accession>A0A0B1T0C0</accession>
<keyword evidence="4" id="KW-0732">Signal</keyword>
<evidence type="ECO:0000256" key="3">
    <source>
        <dbReference type="ARBA" id="ARBA00023157"/>
    </source>
</evidence>
<dbReference type="PANTHER" id="PTHR23259:SF70">
    <property type="entry name" value="ACCESSORY GLAND PROTEIN ACP62F-RELATED"/>
    <property type="match status" value="1"/>
</dbReference>
<evidence type="ECO:0000313" key="6">
    <source>
        <dbReference type="EMBL" id="KHJ89616.1"/>
    </source>
</evidence>
<evidence type="ECO:0000256" key="1">
    <source>
        <dbReference type="ARBA" id="ARBA00022690"/>
    </source>
</evidence>
<protein>
    <submittedName>
        <fullName evidence="6">Trypsin Inhibitor like cysteine rich domain protein</fullName>
    </submittedName>
</protein>
<reference evidence="6 7" key="1">
    <citation type="submission" date="2014-03" db="EMBL/GenBank/DDBJ databases">
        <title>Draft genome of the hookworm Oesophagostomum dentatum.</title>
        <authorList>
            <person name="Mitreva M."/>
        </authorList>
    </citation>
    <scope>NUCLEOTIDE SEQUENCE [LARGE SCALE GENOMIC DNA]</scope>
    <source>
        <strain evidence="6 7">OD-Hann</strain>
    </source>
</reference>
<keyword evidence="1" id="KW-0646">Protease inhibitor</keyword>
<keyword evidence="3" id="KW-1015">Disulfide bond</keyword>
<dbReference type="AlphaFoldDB" id="A0A0B1T0C0"/>
<sequence length="222" mass="24462">MKAAAVLAFAEVIALASAGYPFFPSLKCGKNEVYNRCGNACEKTCYNAMPTCILMCGPPACVCQSGFYRNDKGECTDNCSKGYQFFPSRKCGKNEVYNRCGYACEPSCYNAAPICPRLCGPPACNCQSGFYRNDKGECTNDCSKEPCPENMERKSCAKPYYNQKDCHSINYVEETHSSKYCIPNGCECKSGYVIDSRSYVPKCVPEKSCEKAATNFKKSSKA</sequence>
<gene>
    <name evidence="6" type="ORF">OESDEN_10555</name>
</gene>
<dbReference type="EMBL" id="KN553984">
    <property type="protein sequence ID" value="KHJ89616.1"/>
    <property type="molecule type" value="Genomic_DNA"/>
</dbReference>
<proteinExistence type="predicted"/>
<organism evidence="6 7">
    <name type="scientific">Oesophagostomum dentatum</name>
    <name type="common">Nodular worm</name>
    <dbReference type="NCBI Taxonomy" id="61180"/>
    <lineage>
        <taxon>Eukaryota</taxon>
        <taxon>Metazoa</taxon>
        <taxon>Ecdysozoa</taxon>
        <taxon>Nematoda</taxon>
        <taxon>Chromadorea</taxon>
        <taxon>Rhabditida</taxon>
        <taxon>Rhabditina</taxon>
        <taxon>Rhabditomorpha</taxon>
        <taxon>Strongyloidea</taxon>
        <taxon>Strongylidae</taxon>
        <taxon>Oesophagostomum</taxon>
    </lineage>
</organism>
<dbReference type="Gene3D" id="2.10.25.10">
    <property type="entry name" value="Laminin"/>
    <property type="match status" value="3"/>
</dbReference>
<keyword evidence="2" id="KW-0722">Serine protease inhibitor</keyword>
<evidence type="ECO:0000313" key="7">
    <source>
        <dbReference type="Proteomes" id="UP000053660"/>
    </source>
</evidence>